<keyword evidence="2" id="KW-1185">Reference proteome</keyword>
<dbReference type="EMBL" id="JABFCT010000003">
    <property type="protein sequence ID" value="KAF5877485.1"/>
    <property type="molecule type" value="Genomic_DNA"/>
</dbReference>
<name>A0A8H6EMM8_9HELO</name>
<reference evidence="1 2" key="1">
    <citation type="journal article" date="2020" name="Phytopathology">
        <title>A high-quality genome resource of Botrytis fragariae, a new and rapidly spreading fungal pathogen causing strawberry gray mold in the U.S.A.</title>
        <authorList>
            <person name="Wu Y."/>
            <person name="Saski C.A."/>
            <person name="Schnabel G."/>
            <person name="Xiao S."/>
            <person name="Hu M."/>
        </authorList>
    </citation>
    <scope>NUCLEOTIDE SEQUENCE [LARGE SCALE GENOMIC DNA]</scope>
    <source>
        <strain evidence="1 2">BVB16</strain>
    </source>
</reference>
<dbReference type="Proteomes" id="UP000531561">
    <property type="component" value="Unassembled WGS sequence"/>
</dbReference>
<organism evidence="1 2">
    <name type="scientific">Botrytis fragariae</name>
    <dbReference type="NCBI Taxonomy" id="1964551"/>
    <lineage>
        <taxon>Eukaryota</taxon>
        <taxon>Fungi</taxon>
        <taxon>Dikarya</taxon>
        <taxon>Ascomycota</taxon>
        <taxon>Pezizomycotina</taxon>
        <taxon>Leotiomycetes</taxon>
        <taxon>Helotiales</taxon>
        <taxon>Sclerotiniaceae</taxon>
        <taxon>Botrytis</taxon>
    </lineage>
</organism>
<proteinExistence type="predicted"/>
<dbReference type="RefSeq" id="XP_037196431.1">
    <property type="nucleotide sequence ID" value="XM_037332277.1"/>
</dbReference>
<accession>A0A8H6EMM8</accession>
<sequence>MKEVPLLIVNVAILGTDMFMEKASIWTAGSSTLLGSSQRRHEVKAPTFNWNLKSFGQCRWTNNYFLVSLMT</sequence>
<protein>
    <submittedName>
        <fullName evidence="1">Uncharacterized protein</fullName>
    </submittedName>
</protein>
<evidence type="ECO:0000313" key="1">
    <source>
        <dbReference type="EMBL" id="KAF5877485.1"/>
    </source>
</evidence>
<dbReference type="AlphaFoldDB" id="A0A8H6EMM8"/>
<evidence type="ECO:0000313" key="2">
    <source>
        <dbReference type="Proteomes" id="UP000531561"/>
    </source>
</evidence>
<gene>
    <name evidence="1" type="ORF">Bfra_001852</name>
</gene>
<dbReference type="GeneID" id="59255969"/>
<comment type="caution">
    <text evidence="1">The sequence shown here is derived from an EMBL/GenBank/DDBJ whole genome shotgun (WGS) entry which is preliminary data.</text>
</comment>